<dbReference type="Gene3D" id="2.160.10.10">
    <property type="entry name" value="Hexapeptide repeat proteins"/>
    <property type="match status" value="1"/>
</dbReference>
<dbReference type="AlphaFoldDB" id="A0A0F9EEU3"/>
<comment type="caution">
    <text evidence="2">The sequence shown here is derived from an EMBL/GenBank/DDBJ whole genome shotgun (WGS) entry which is preliminary data.</text>
</comment>
<name>A0A0F9EEU3_9ZZZZ</name>
<reference evidence="2" key="1">
    <citation type="journal article" date="2015" name="Nature">
        <title>Complex archaea that bridge the gap between prokaryotes and eukaryotes.</title>
        <authorList>
            <person name="Spang A."/>
            <person name="Saw J.H."/>
            <person name="Jorgensen S.L."/>
            <person name="Zaremba-Niedzwiedzka K."/>
            <person name="Martijn J."/>
            <person name="Lind A.E."/>
            <person name="van Eijk R."/>
            <person name="Schleper C."/>
            <person name="Guy L."/>
            <person name="Ettema T.J."/>
        </authorList>
    </citation>
    <scope>NUCLEOTIDE SEQUENCE</scope>
</reference>
<sequence length="54" mass="5135">VLLGNVTVGEDCLIGANSTVLKGLTIGDGATVGAGAVVTKDVPAGVTVMGVPAR</sequence>
<gene>
    <name evidence="2" type="ORF">LCGC14_2084540</name>
</gene>
<evidence type="ECO:0000256" key="1">
    <source>
        <dbReference type="ARBA" id="ARBA00022679"/>
    </source>
</evidence>
<dbReference type="InterPro" id="IPR011004">
    <property type="entry name" value="Trimer_LpxA-like_sf"/>
</dbReference>
<accession>A0A0F9EEU3</accession>
<organism evidence="2">
    <name type="scientific">marine sediment metagenome</name>
    <dbReference type="NCBI Taxonomy" id="412755"/>
    <lineage>
        <taxon>unclassified sequences</taxon>
        <taxon>metagenomes</taxon>
        <taxon>ecological metagenomes</taxon>
    </lineage>
</organism>
<dbReference type="GO" id="GO:0016740">
    <property type="term" value="F:transferase activity"/>
    <property type="evidence" value="ECO:0007669"/>
    <property type="project" value="UniProtKB-KW"/>
</dbReference>
<dbReference type="InterPro" id="IPR050179">
    <property type="entry name" value="Trans_hexapeptide_repeat"/>
</dbReference>
<keyword evidence="1" id="KW-0808">Transferase</keyword>
<dbReference type="PROSITE" id="PS00101">
    <property type="entry name" value="HEXAPEP_TRANSFERASES"/>
    <property type="match status" value="1"/>
</dbReference>
<feature type="non-terminal residue" evidence="2">
    <location>
        <position position="1"/>
    </location>
</feature>
<dbReference type="InterPro" id="IPR018357">
    <property type="entry name" value="Hexapep_transf_CS"/>
</dbReference>
<evidence type="ECO:0000313" key="2">
    <source>
        <dbReference type="EMBL" id="KKL72479.1"/>
    </source>
</evidence>
<dbReference type="EMBL" id="LAZR01025262">
    <property type="protein sequence ID" value="KKL72479.1"/>
    <property type="molecule type" value="Genomic_DNA"/>
</dbReference>
<protein>
    <submittedName>
        <fullName evidence="2">Uncharacterized protein</fullName>
    </submittedName>
</protein>
<proteinExistence type="predicted"/>
<dbReference type="Pfam" id="PF14602">
    <property type="entry name" value="Hexapep_2"/>
    <property type="match status" value="1"/>
</dbReference>
<dbReference type="PANTHER" id="PTHR43300">
    <property type="entry name" value="ACETYLTRANSFERASE"/>
    <property type="match status" value="1"/>
</dbReference>
<dbReference type="SUPFAM" id="SSF51161">
    <property type="entry name" value="Trimeric LpxA-like enzymes"/>
    <property type="match status" value="1"/>
</dbReference>
<dbReference type="InterPro" id="IPR001451">
    <property type="entry name" value="Hexapep"/>
</dbReference>